<dbReference type="Proteomes" id="UP000663828">
    <property type="component" value="Unassembled WGS sequence"/>
</dbReference>
<keyword evidence="3" id="KW-1185">Reference proteome</keyword>
<sequence>MFRNLQDLDFGFSSVGYQDLSFEMPHRTIYSSSLFKLHVNVKEFHDCLYLLDDCFHKLNSLHVRISNIDLIETTGNEIQLINMKHFNNLRQKAQIVTTNRLFLCYKEKFIDGDNLKYDILSRLSHLQQFQFNIYSYIPVDNESNLPSKEDIENTLIGVGTNEIKLLINYYPKSQMGSCHIYSYLSSHRMKYYFNITNNFPGGLYQNVRKISLFDEYPFEHEFFIRIAQSFPFLQSLSLTNMMPQNDTQDSSIVQFLHLLELNFDEIHDDYAEQFLLDTKTHLSNDISLSIEYKQLQRVTHNFTRIATKSNCAKLGYKLCYQN</sequence>
<dbReference type="Proteomes" id="UP000663852">
    <property type="component" value="Unassembled WGS sequence"/>
</dbReference>
<evidence type="ECO:0000313" key="2">
    <source>
        <dbReference type="EMBL" id="CAF1585081.1"/>
    </source>
</evidence>
<organism evidence="2 3">
    <name type="scientific">Adineta ricciae</name>
    <name type="common">Rotifer</name>
    <dbReference type="NCBI Taxonomy" id="249248"/>
    <lineage>
        <taxon>Eukaryota</taxon>
        <taxon>Metazoa</taxon>
        <taxon>Spiralia</taxon>
        <taxon>Gnathifera</taxon>
        <taxon>Rotifera</taxon>
        <taxon>Eurotatoria</taxon>
        <taxon>Bdelloidea</taxon>
        <taxon>Adinetida</taxon>
        <taxon>Adinetidae</taxon>
        <taxon>Adineta</taxon>
    </lineage>
</organism>
<dbReference type="AlphaFoldDB" id="A0A815ZI40"/>
<accession>A0A815ZI40</accession>
<evidence type="ECO:0000313" key="3">
    <source>
        <dbReference type="Proteomes" id="UP000663828"/>
    </source>
</evidence>
<comment type="caution">
    <text evidence="2">The sequence shown here is derived from an EMBL/GenBank/DDBJ whole genome shotgun (WGS) entry which is preliminary data.</text>
</comment>
<reference evidence="2" key="1">
    <citation type="submission" date="2021-02" db="EMBL/GenBank/DDBJ databases">
        <authorList>
            <person name="Nowell W R."/>
        </authorList>
    </citation>
    <scope>NUCLEOTIDE SEQUENCE</scope>
</reference>
<gene>
    <name evidence="1" type="ORF">EDS130_LOCUS25457</name>
    <name evidence="2" type="ORF">XAT740_LOCUS45936</name>
</gene>
<protein>
    <submittedName>
        <fullName evidence="2">Uncharacterized protein</fullName>
    </submittedName>
</protein>
<dbReference type="OrthoDB" id="10429851at2759"/>
<dbReference type="EMBL" id="CAJNOJ010000149">
    <property type="protein sequence ID" value="CAF1202651.1"/>
    <property type="molecule type" value="Genomic_DNA"/>
</dbReference>
<name>A0A815ZI40_ADIRI</name>
<evidence type="ECO:0000313" key="1">
    <source>
        <dbReference type="EMBL" id="CAF1202651.1"/>
    </source>
</evidence>
<proteinExistence type="predicted"/>
<dbReference type="EMBL" id="CAJNOR010006082">
    <property type="protein sequence ID" value="CAF1585081.1"/>
    <property type="molecule type" value="Genomic_DNA"/>
</dbReference>